<evidence type="ECO:0000313" key="1">
    <source>
        <dbReference type="EMBL" id="MFD1056218.1"/>
    </source>
</evidence>
<name>A0ABW3N1K9_9MICO</name>
<evidence type="ECO:0000313" key="2">
    <source>
        <dbReference type="Proteomes" id="UP001597046"/>
    </source>
</evidence>
<dbReference type="Proteomes" id="UP001597046">
    <property type="component" value="Unassembled WGS sequence"/>
</dbReference>
<protein>
    <submittedName>
        <fullName evidence="1">N-acetyltransferase</fullName>
    </submittedName>
</protein>
<sequence length="213" mass="22050">MDDVHPIAEVLSKASGGDFPAVDGGWQRVAPWRDGVEGVVAFTGHAYLAVDDDVSDGTLGSLGPDGFGGASNPRLVSRLAGDGWIDALDIVLVARGLGGEPALVPRSDLRNHPRAEHATSVRSEVATFGYAAPDDRTLVTLSTGLGGMLEVGVETDPAKHHVGTDVVRDALTLVDEGAVVVAACAPGNARALRAFLGAGFEPVASVQLWRPER</sequence>
<comment type="caution">
    <text evidence="1">The sequence shown here is derived from an EMBL/GenBank/DDBJ whole genome shotgun (WGS) entry which is preliminary data.</text>
</comment>
<proteinExistence type="predicted"/>
<accession>A0ABW3N1K9</accession>
<gene>
    <name evidence="1" type="ORF">ACFQ2V_18050</name>
</gene>
<dbReference type="RefSeq" id="WP_386054272.1">
    <property type="nucleotide sequence ID" value="NZ_JBHTKH010000016.1"/>
</dbReference>
<dbReference type="EMBL" id="JBHTKH010000016">
    <property type="protein sequence ID" value="MFD1056218.1"/>
    <property type="molecule type" value="Genomic_DNA"/>
</dbReference>
<keyword evidence="2" id="KW-1185">Reference proteome</keyword>
<organism evidence="1 2">
    <name type="scientific">Terrabacter terrigena</name>
    <dbReference type="NCBI Taxonomy" id="574718"/>
    <lineage>
        <taxon>Bacteria</taxon>
        <taxon>Bacillati</taxon>
        <taxon>Actinomycetota</taxon>
        <taxon>Actinomycetes</taxon>
        <taxon>Micrococcales</taxon>
        <taxon>Intrasporangiaceae</taxon>
        <taxon>Terrabacter</taxon>
    </lineage>
</organism>
<reference evidence="2" key="1">
    <citation type="journal article" date="2019" name="Int. J. Syst. Evol. Microbiol.">
        <title>The Global Catalogue of Microorganisms (GCM) 10K type strain sequencing project: providing services to taxonomists for standard genome sequencing and annotation.</title>
        <authorList>
            <consortium name="The Broad Institute Genomics Platform"/>
            <consortium name="The Broad Institute Genome Sequencing Center for Infectious Disease"/>
            <person name="Wu L."/>
            <person name="Ma J."/>
        </authorList>
    </citation>
    <scope>NUCLEOTIDE SEQUENCE [LARGE SCALE GENOMIC DNA]</scope>
    <source>
        <strain evidence="2">CCUG 57508</strain>
    </source>
</reference>